<dbReference type="PROSITE" id="PS51404">
    <property type="entry name" value="DYP_PEROXIDASE"/>
    <property type="match status" value="1"/>
</dbReference>
<keyword evidence="13" id="KW-1185">Reference proteome</keyword>
<evidence type="ECO:0000313" key="13">
    <source>
        <dbReference type="Proteomes" id="UP000198122"/>
    </source>
</evidence>
<evidence type="ECO:0000256" key="4">
    <source>
        <dbReference type="ARBA" id="ARBA00022723"/>
    </source>
</evidence>
<dbReference type="OrthoDB" id="9781066at2"/>
<name>A0A212U5R2_9MICO</name>
<feature type="compositionally biased region" description="Basic and acidic residues" evidence="9">
    <location>
        <begin position="324"/>
        <end position="340"/>
    </location>
</feature>
<feature type="region of interest" description="Disordered" evidence="9">
    <location>
        <begin position="1"/>
        <end position="20"/>
    </location>
</feature>
<keyword evidence="2 12" id="KW-0575">Peroxidase</keyword>
<dbReference type="SMR" id="A0A212U5R2"/>
<evidence type="ECO:0000256" key="3">
    <source>
        <dbReference type="ARBA" id="ARBA00022617"/>
    </source>
</evidence>
<evidence type="ECO:0000256" key="1">
    <source>
        <dbReference type="ARBA" id="ARBA00001970"/>
    </source>
</evidence>
<evidence type="ECO:0000256" key="7">
    <source>
        <dbReference type="ARBA" id="ARBA00023004"/>
    </source>
</evidence>
<feature type="region of interest" description="Disordered" evidence="9">
    <location>
        <begin position="318"/>
        <end position="340"/>
    </location>
</feature>
<dbReference type="PANTHER" id="PTHR30521">
    <property type="entry name" value="DEFERROCHELATASE/PEROXIDASE"/>
    <property type="match status" value="1"/>
</dbReference>
<dbReference type="Pfam" id="PF20628">
    <property type="entry name" value="Dyp_perox_C"/>
    <property type="match status" value="1"/>
</dbReference>
<sequence>MTPEKDTTRHPADPGRRALLGGALSATGGALAGFVGGRATAAEDGAGSAGAAGDAGPRARLDLDELVEPGRRRLLDLPGDAASPEAGASELGRTVVDARGRTQAGVLTSPPAHAAWVAFDLATGDRETLRRVMRIWTDSIDRLTAGRGTLTDTEPELAQLPASLTVTVGWGLGAYLAAGLDDHAPTWLAPLPPMDFDEMNPDYTDGELVLQVCADDLLTVRHAMRQLVEDARDLTLLRWQMSGYRHSAGVSRPGAPMRNLFGQVDGTGNPQAEELADLVHREDGSAAMVVRRVRFLMGTWEAAPQEIREQSIGRTLRTGAPLTGEKESDPLDLGAKGEDGKPVIHQNAHVRLARDGNPRHRFLRRPYNYDDGAGDVGQVFVAFCQDVDEQFVPILERIGSSDLLNEWLVHEGSAVFHVLPGVPVDDSGAYLGSHLLEA</sequence>
<feature type="compositionally biased region" description="Basic and acidic residues" evidence="9">
    <location>
        <begin position="1"/>
        <end position="16"/>
    </location>
</feature>
<dbReference type="GO" id="GO:0004601">
    <property type="term" value="F:peroxidase activity"/>
    <property type="evidence" value="ECO:0007669"/>
    <property type="project" value="UniProtKB-KW"/>
</dbReference>
<dbReference type="GO" id="GO:0020037">
    <property type="term" value="F:heme binding"/>
    <property type="evidence" value="ECO:0007669"/>
    <property type="project" value="InterPro"/>
</dbReference>
<keyword evidence="5" id="KW-0732">Signal</keyword>
<dbReference type="PROSITE" id="PS51318">
    <property type="entry name" value="TAT"/>
    <property type="match status" value="1"/>
</dbReference>
<dbReference type="InterPro" id="IPR006314">
    <property type="entry name" value="Dyp_peroxidase"/>
</dbReference>
<evidence type="ECO:0000256" key="6">
    <source>
        <dbReference type="ARBA" id="ARBA00023002"/>
    </source>
</evidence>
<dbReference type="EMBL" id="FYEZ01000003">
    <property type="protein sequence ID" value="SNC73546.1"/>
    <property type="molecule type" value="Genomic_DNA"/>
</dbReference>
<dbReference type="GO" id="GO:0005829">
    <property type="term" value="C:cytosol"/>
    <property type="evidence" value="ECO:0007669"/>
    <property type="project" value="TreeGrafter"/>
</dbReference>
<feature type="domain" description="Dyp-type peroxidase C-terminal" evidence="11">
    <location>
        <begin position="258"/>
        <end position="422"/>
    </location>
</feature>
<dbReference type="PANTHER" id="PTHR30521:SF4">
    <property type="entry name" value="DEFERROCHELATASE"/>
    <property type="match status" value="1"/>
</dbReference>
<feature type="domain" description="Dyp-type peroxidase N-terminal" evidence="10">
    <location>
        <begin position="103"/>
        <end position="245"/>
    </location>
</feature>
<dbReference type="NCBIfam" id="TIGR01413">
    <property type="entry name" value="Dyp_perox_fam"/>
    <property type="match status" value="1"/>
</dbReference>
<dbReference type="InterPro" id="IPR006311">
    <property type="entry name" value="TAT_signal"/>
</dbReference>
<keyword evidence="6" id="KW-0560">Oxidoreductase</keyword>
<keyword evidence="7" id="KW-0408">Iron</keyword>
<keyword evidence="4" id="KW-0479">Metal-binding</keyword>
<comment type="similarity">
    <text evidence="8">Belongs to the DyP-type peroxidase family.</text>
</comment>
<organism evidence="12 13">
    <name type="scientific">Kytococcus aerolatus</name>
    <dbReference type="NCBI Taxonomy" id="592308"/>
    <lineage>
        <taxon>Bacteria</taxon>
        <taxon>Bacillati</taxon>
        <taxon>Actinomycetota</taxon>
        <taxon>Actinomycetes</taxon>
        <taxon>Micrococcales</taxon>
        <taxon>Kytococcaceae</taxon>
        <taxon>Kytococcus</taxon>
    </lineage>
</organism>
<gene>
    <name evidence="12" type="ORF">SAMN05445756_2019</name>
</gene>
<evidence type="ECO:0000256" key="8">
    <source>
        <dbReference type="ARBA" id="ARBA00025737"/>
    </source>
</evidence>
<dbReference type="Proteomes" id="UP000198122">
    <property type="component" value="Unassembled WGS sequence"/>
</dbReference>
<accession>A0A212U5R2</accession>
<dbReference type="GO" id="GO:0046872">
    <property type="term" value="F:metal ion binding"/>
    <property type="evidence" value="ECO:0007669"/>
    <property type="project" value="UniProtKB-KW"/>
</dbReference>
<evidence type="ECO:0000313" key="12">
    <source>
        <dbReference type="EMBL" id="SNC73546.1"/>
    </source>
</evidence>
<evidence type="ECO:0000256" key="9">
    <source>
        <dbReference type="SAM" id="MobiDB-lite"/>
    </source>
</evidence>
<dbReference type="InterPro" id="IPR048327">
    <property type="entry name" value="Dyp_perox_N"/>
</dbReference>
<dbReference type="Pfam" id="PF04261">
    <property type="entry name" value="Dyp_perox_N"/>
    <property type="match status" value="1"/>
</dbReference>
<dbReference type="InterPro" id="IPR048328">
    <property type="entry name" value="Dyp_perox_C"/>
</dbReference>
<comment type="cofactor">
    <cofactor evidence="1">
        <name>heme b</name>
        <dbReference type="ChEBI" id="CHEBI:60344"/>
    </cofactor>
</comment>
<reference evidence="12 13" key="1">
    <citation type="submission" date="2017-06" db="EMBL/GenBank/DDBJ databases">
        <authorList>
            <person name="Kim H.J."/>
            <person name="Triplett B.A."/>
        </authorList>
    </citation>
    <scope>NUCLEOTIDE SEQUENCE [LARGE SCALE GENOMIC DNA]</scope>
    <source>
        <strain evidence="12 13">DSM 22179</strain>
    </source>
</reference>
<evidence type="ECO:0000256" key="2">
    <source>
        <dbReference type="ARBA" id="ARBA00022559"/>
    </source>
</evidence>
<dbReference type="RefSeq" id="WP_088818995.1">
    <property type="nucleotide sequence ID" value="NZ_FYEZ01000003.1"/>
</dbReference>
<keyword evidence="3" id="KW-0349">Heme</keyword>
<evidence type="ECO:0000259" key="11">
    <source>
        <dbReference type="Pfam" id="PF20628"/>
    </source>
</evidence>
<evidence type="ECO:0000256" key="5">
    <source>
        <dbReference type="ARBA" id="ARBA00022729"/>
    </source>
</evidence>
<protein>
    <submittedName>
        <fullName evidence="12">Dye decolorizing peroxidase</fullName>
    </submittedName>
</protein>
<dbReference type="SUPFAM" id="SSF54909">
    <property type="entry name" value="Dimeric alpha+beta barrel"/>
    <property type="match status" value="1"/>
</dbReference>
<dbReference type="AlphaFoldDB" id="A0A212U5R2"/>
<dbReference type="InterPro" id="IPR011008">
    <property type="entry name" value="Dimeric_a/b-barrel"/>
</dbReference>
<evidence type="ECO:0000259" key="10">
    <source>
        <dbReference type="Pfam" id="PF04261"/>
    </source>
</evidence>
<proteinExistence type="inferred from homology"/>